<dbReference type="OrthoDB" id="10254171at2759"/>
<accession>A0A6A5BI74</accession>
<evidence type="ECO:0000313" key="3">
    <source>
        <dbReference type="Proteomes" id="UP000444721"/>
    </source>
</evidence>
<reference evidence="2 3" key="1">
    <citation type="journal article" date="2019" name="Sci. Rep.">
        <title>Nanopore sequencing improves the draft genome of the human pathogenic amoeba Naegleria fowleri.</title>
        <authorList>
            <person name="Liechti N."/>
            <person name="Schurch N."/>
            <person name="Bruggmann R."/>
            <person name="Wittwer M."/>
        </authorList>
    </citation>
    <scope>NUCLEOTIDE SEQUENCE [LARGE SCALE GENOMIC DNA]</scope>
    <source>
        <strain evidence="2 3">ATCC 30894</strain>
    </source>
</reference>
<dbReference type="Proteomes" id="UP000444721">
    <property type="component" value="Unassembled WGS sequence"/>
</dbReference>
<keyword evidence="3" id="KW-1185">Reference proteome</keyword>
<dbReference type="VEuPathDB" id="AmoebaDB:NF0075910"/>
<evidence type="ECO:0000256" key="1">
    <source>
        <dbReference type="SAM" id="MobiDB-lite"/>
    </source>
</evidence>
<evidence type="ECO:0000313" key="2">
    <source>
        <dbReference type="EMBL" id="KAF0973750.1"/>
    </source>
</evidence>
<feature type="region of interest" description="Disordered" evidence="1">
    <location>
        <begin position="1"/>
        <end position="30"/>
    </location>
</feature>
<dbReference type="RefSeq" id="XP_044558463.1">
    <property type="nucleotide sequence ID" value="XM_044710849.1"/>
</dbReference>
<sequence>MPQHPSQHTTLSRVGSYNESEYPPSQEESEIMETCSTYSTQTQVSGAVPLDTESEHPEIIMSNFLKAKDIDQMQRLRRLLPKNALQQTKCVEQVKEAIDRGFVAAEIRGLKTMPEPEDDEFYPIQALCNVLLNPFVIEDEHLRSHVMRKALSLEPSPHVDTPNYALRLCACIGAQTKMIDPKLKFLIRNVIECEKSDSLLSNRACVSYAAVYLKKDEDLEDACSLLFHPQYLVRQNIKAWIFKQLYEDIKKSDEEWSQVVTTLSKYIDNAKSIKPTSVKEDFLKDLAQYRHEKLTLGYSKKNQYQMLNLPNIMDLTKMEAWKQAVKTQFEKLTHDQLVPVSVIVSHFHAPKDVVELYDLDGDGKLTESELVQLSYLMSSTHK</sequence>
<dbReference type="OMA" id="YLMSSTH"/>
<protein>
    <recommendedName>
        <fullName evidence="4">EF-hand domain-containing protein</fullName>
    </recommendedName>
</protein>
<dbReference type="InterPro" id="IPR018247">
    <property type="entry name" value="EF_Hand_1_Ca_BS"/>
</dbReference>
<dbReference type="VEuPathDB" id="AmoebaDB:FDP41_007137"/>
<proteinExistence type="predicted"/>
<comment type="caution">
    <text evidence="2">The sequence shown here is derived from an EMBL/GenBank/DDBJ whole genome shotgun (WGS) entry which is preliminary data.</text>
</comment>
<dbReference type="GeneID" id="68114355"/>
<organism evidence="2 3">
    <name type="scientific">Naegleria fowleri</name>
    <name type="common">Brain eating amoeba</name>
    <dbReference type="NCBI Taxonomy" id="5763"/>
    <lineage>
        <taxon>Eukaryota</taxon>
        <taxon>Discoba</taxon>
        <taxon>Heterolobosea</taxon>
        <taxon>Tetramitia</taxon>
        <taxon>Eutetramitia</taxon>
        <taxon>Vahlkampfiidae</taxon>
        <taxon>Naegleria</taxon>
    </lineage>
</organism>
<dbReference type="EMBL" id="VFQX01000058">
    <property type="protein sequence ID" value="KAF0973750.1"/>
    <property type="molecule type" value="Genomic_DNA"/>
</dbReference>
<dbReference type="VEuPathDB" id="AmoebaDB:NfTy_009070"/>
<feature type="compositionally biased region" description="Low complexity" evidence="1">
    <location>
        <begin position="16"/>
        <end position="26"/>
    </location>
</feature>
<dbReference type="PROSITE" id="PS00018">
    <property type="entry name" value="EF_HAND_1"/>
    <property type="match status" value="1"/>
</dbReference>
<feature type="compositionally biased region" description="Polar residues" evidence="1">
    <location>
        <begin position="1"/>
        <end position="15"/>
    </location>
</feature>
<evidence type="ECO:0008006" key="4">
    <source>
        <dbReference type="Google" id="ProtNLM"/>
    </source>
</evidence>
<gene>
    <name evidence="2" type="ORF">FDP41_007137</name>
</gene>
<name>A0A6A5BI74_NAEFO</name>
<dbReference type="AlphaFoldDB" id="A0A6A5BI74"/>